<evidence type="ECO:0000313" key="5">
    <source>
        <dbReference type="Proteomes" id="UP001596356"/>
    </source>
</evidence>
<dbReference type="Proteomes" id="UP001596356">
    <property type="component" value="Unassembled WGS sequence"/>
</dbReference>
<accession>A0ABW2AQ86</accession>
<dbReference type="PANTHER" id="PTHR23135">
    <property type="entry name" value="MUR LIGASE FAMILY MEMBER"/>
    <property type="match status" value="1"/>
</dbReference>
<keyword evidence="1" id="KW-0573">Peptidoglycan synthesis</keyword>
<feature type="active site" evidence="1">
    <location>
        <position position="343"/>
    </location>
</feature>
<dbReference type="RefSeq" id="WP_377820842.1">
    <property type="nucleotide sequence ID" value="NZ_JBHSWJ010000002.1"/>
</dbReference>
<reference evidence="5" key="1">
    <citation type="journal article" date="2019" name="Int. J. Syst. Evol. Microbiol.">
        <title>The Global Catalogue of Microorganisms (GCM) 10K type strain sequencing project: providing services to taxonomists for standard genome sequencing and annotation.</title>
        <authorList>
            <consortium name="The Broad Institute Genomics Platform"/>
            <consortium name="The Broad Institute Genome Sequencing Center for Infectious Disease"/>
            <person name="Wu L."/>
            <person name="Ma J."/>
        </authorList>
    </citation>
    <scope>NUCLEOTIDE SEQUENCE [LARGE SCALE GENOMIC DNA]</scope>
    <source>
        <strain evidence="5">NBRC 106593</strain>
    </source>
</reference>
<comment type="catalytic activity">
    <reaction evidence="1">
        <text>beta-D-GlcNAc-(1-&gt;4)-Mur2Ac(oyl-L-Ala-gamma-D-Glu-L-Lys-D-Ala-D-Ala)-di-trans,octa-cis-undecaprenyl diphosphate + L-glutamine + ATP + H2O = beta-D-GlcNAc-(1-&gt;4)-Mur2Ac(oyl-L-Ala-D-isoglutaminyl-L-Lys-D-Ala-D-Ala)-di-trans,octa-cis-undecaprenyl diphosphate + L-glutamate + ADP + phosphate + H(+)</text>
        <dbReference type="Rhea" id="RHEA:57928"/>
        <dbReference type="ChEBI" id="CHEBI:15377"/>
        <dbReference type="ChEBI" id="CHEBI:15378"/>
        <dbReference type="ChEBI" id="CHEBI:29985"/>
        <dbReference type="ChEBI" id="CHEBI:30616"/>
        <dbReference type="ChEBI" id="CHEBI:43474"/>
        <dbReference type="ChEBI" id="CHEBI:58359"/>
        <dbReference type="ChEBI" id="CHEBI:60033"/>
        <dbReference type="ChEBI" id="CHEBI:62233"/>
        <dbReference type="ChEBI" id="CHEBI:456216"/>
        <dbReference type="EC" id="6.3.5.13"/>
    </reaction>
</comment>
<gene>
    <name evidence="1" type="primary">murT</name>
    <name evidence="4" type="ORF">ACFQBT_04960</name>
</gene>
<name>A0ABW2AQ86_9MICO</name>
<evidence type="ECO:0000256" key="1">
    <source>
        <dbReference type="HAMAP-Rule" id="MF_02214"/>
    </source>
</evidence>
<dbReference type="InterPro" id="IPR013221">
    <property type="entry name" value="Mur_ligase_cen"/>
</dbReference>
<evidence type="ECO:0000313" key="4">
    <source>
        <dbReference type="EMBL" id="MFC6713233.1"/>
    </source>
</evidence>
<keyword evidence="1" id="KW-0961">Cell wall biogenesis/degradation</keyword>
<keyword evidence="5" id="KW-1185">Reference proteome</keyword>
<comment type="similarity">
    <text evidence="1">Belongs to the MurCDEF family. MurT subfamily.</text>
</comment>
<proteinExistence type="inferred from homology"/>
<organism evidence="4 5">
    <name type="scientific">Branchiibius cervicis</name>
    <dbReference type="NCBI Taxonomy" id="908252"/>
    <lineage>
        <taxon>Bacteria</taxon>
        <taxon>Bacillati</taxon>
        <taxon>Actinomycetota</taxon>
        <taxon>Actinomycetes</taxon>
        <taxon>Micrococcales</taxon>
        <taxon>Dermacoccaceae</taxon>
        <taxon>Branchiibius</taxon>
    </lineage>
</organism>
<comment type="catalytic activity">
    <reaction evidence="1">
        <text>beta-D-GlcNAc-(1-&gt;4)-Mur2Ac(oyl-L-Ala-gamma-D-Glu-L-Lys-D-Ala-D-Ala)-di-trans,octa-cis-undecaprenyl diphosphate + ATP = beta-D-GlcNAc-(1-&gt;4)-Mur2Ac(oyl-L-Ala-gamma-D-O-P-Glu-L-Lys-D-Ala-D-Ala)-di-trans,octa-cis-undecaprenyl diphosphate + ADP</text>
        <dbReference type="Rhea" id="RHEA:59488"/>
        <dbReference type="ChEBI" id="CHEBI:30616"/>
        <dbReference type="ChEBI" id="CHEBI:60033"/>
        <dbReference type="ChEBI" id="CHEBI:143132"/>
        <dbReference type="ChEBI" id="CHEBI:456216"/>
    </reaction>
</comment>
<dbReference type="InterPro" id="IPR043703">
    <property type="entry name" value="Lipid_II_synth_MurT"/>
</dbReference>
<comment type="function">
    <text evidence="1">The lipid II isoglutaminyl synthase complex catalyzes the formation of alpha-D-isoglutamine in the cell wall lipid II stem peptide. The MurT subunit catalyzes the ATP-dependent amidation of D-glutamate residue of lipid II, converting it to an isoglutamine residue.</text>
</comment>
<keyword evidence="1" id="KW-0133">Cell shape</keyword>
<comment type="subunit">
    <text evidence="1">Forms a heterodimer with GatD.</text>
</comment>
<sequence>MRHALAISVGKAARWAAMRRGGGSAAPGLLAERIDPGFLRATLGDLPYGVVVVSGTNGKTTTTKIVVELLQSQGLRVFTNRTGSNFSRGVVASLLGEIDLRGRLAADIAVLELDEAHAISFIAAVPPRYCLLLNVMRDQLDRFGEIDHTARLLHKIAAATQDTVVVNGDDPRIGVPAFAADLSARVRTFDTDPSLHRLFPSDDALYSDTAQDIPTAPTGPPINADDTRLISIEDHTAVFGFAGQAHTVQLQLEGVHNFLNAAAAIALTRAVVGDRLDTPALLRALAAVKPAFGRGETIMVDGQPVELVLVKNPAGFRLSLASFDPTGVATMIVINDDYADGRDVSWLWDVSFERLRHTGVAMVSGHRCWDMGLRLHYDQVGFDAVEEERGPALDAFLAAHPDGRKRIFVTYTAMLQIRDLLGQRAYVEARVS</sequence>
<comment type="pathway">
    <text evidence="1">Cell wall biogenesis; peptidoglycan biosynthesis.</text>
</comment>
<keyword evidence="1" id="KW-0067">ATP-binding</keyword>
<dbReference type="Pfam" id="PF08245">
    <property type="entry name" value="Mur_ligase_M"/>
    <property type="match status" value="1"/>
</dbReference>
<feature type="domain" description="Lipid II isoglutaminyl synthase (glutamine-hydrolyzing) subunit MurT C-terminal" evidence="3">
    <location>
        <begin position="309"/>
        <end position="414"/>
    </location>
</feature>
<comment type="caution">
    <text evidence="1">Lacks conserved residue(s) required for the propagation of feature annotation.</text>
</comment>
<dbReference type="EMBL" id="JBHSWJ010000002">
    <property type="protein sequence ID" value="MFC6713233.1"/>
    <property type="molecule type" value="Genomic_DNA"/>
</dbReference>
<dbReference type="InterPro" id="IPR013564">
    <property type="entry name" value="MurT_C"/>
</dbReference>
<dbReference type="GO" id="GO:0016874">
    <property type="term" value="F:ligase activity"/>
    <property type="evidence" value="ECO:0007669"/>
    <property type="project" value="UniProtKB-KW"/>
</dbReference>
<dbReference type="Pfam" id="PF08353">
    <property type="entry name" value="MurT_C"/>
    <property type="match status" value="1"/>
</dbReference>
<dbReference type="SUPFAM" id="SSF53623">
    <property type="entry name" value="MurD-like peptide ligases, catalytic domain"/>
    <property type="match status" value="1"/>
</dbReference>
<dbReference type="InterPro" id="IPR036565">
    <property type="entry name" value="Mur-like_cat_sf"/>
</dbReference>
<comment type="catalytic activity">
    <reaction evidence="1">
        <text>beta-D-GlcNAc-(1-&gt;4)-Mur2Ac(oyl-L-Ala-gamma-D-O-P-Glu-L-Lys-D-Ala-D-Ala)-di-trans,octa-cis-undecaprenyl diphosphate + NH4(+) = beta-D-GlcNAc-(1-&gt;4)-Mur2Ac(oyl-L-Ala-D-isoglutaminyl-L-Lys-D-Ala-D-Ala)-di-trans,octa-cis-undecaprenyl diphosphate + phosphate + H(+)</text>
        <dbReference type="Rhea" id="RHEA:57932"/>
        <dbReference type="ChEBI" id="CHEBI:15378"/>
        <dbReference type="ChEBI" id="CHEBI:28938"/>
        <dbReference type="ChEBI" id="CHEBI:43474"/>
        <dbReference type="ChEBI" id="CHEBI:62233"/>
        <dbReference type="ChEBI" id="CHEBI:143132"/>
    </reaction>
</comment>
<feature type="domain" description="Mur ligase central" evidence="2">
    <location>
        <begin position="53"/>
        <end position="267"/>
    </location>
</feature>
<keyword evidence="1 4" id="KW-0436">Ligase</keyword>
<dbReference type="EC" id="6.3.5.13" evidence="1"/>
<evidence type="ECO:0000259" key="3">
    <source>
        <dbReference type="Pfam" id="PF08353"/>
    </source>
</evidence>
<keyword evidence="1" id="KW-0479">Metal-binding</keyword>
<dbReference type="HAMAP" id="MF_02214">
    <property type="entry name" value="Lipid_II_synth_MurT"/>
    <property type="match status" value="1"/>
</dbReference>
<evidence type="ECO:0000259" key="2">
    <source>
        <dbReference type="Pfam" id="PF08245"/>
    </source>
</evidence>
<protein>
    <recommendedName>
        <fullName evidence="1">Lipid II isoglutaminyl synthase (glutamine-hydrolyzing) subunit MurT</fullName>
        <ecNumber evidence="1">6.3.5.13</ecNumber>
    </recommendedName>
</protein>
<keyword evidence="1" id="KW-0547">Nucleotide-binding</keyword>
<dbReference type="PANTHER" id="PTHR23135:SF7">
    <property type="entry name" value="LIPID II ISOGLUTAMINYL SYNTHASE (GLUTAMINE-HYDROLYZING) SUBUNIT MURT"/>
    <property type="match status" value="1"/>
</dbReference>
<dbReference type="Gene3D" id="3.40.1190.10">
    <property type="entry name" value="Mur-like, catalytic domain"/>
    <property type="match status" value="1"/>
</dbReference>
<comment type="caution">
    <text evidence="4">The sequence shown here is derived from an EMBL/GenBank/DDBJ whole genome shotgun (WGS) entry which is preliminary data.</text>
</comment>